<comment type="caution">
    <text evidence="2">The sequence shown here is derived from an EMBL/GenBank/DDBJ whole genome shotgun (WGS) entry which is preliminary data.</text>
</comment>
<dbReference type="Pfam" id="PF04964">
    <property type="entry name" value="Flp_Fap"/>
    <property type="match status" value="1"/>
</dbReference>
<accession>A0ABV7E2T4</accession>
<proteinExistence type="predicted"/>
<evidence type="ECO:0000313" key="3">
    <source>
        <dbReference type="Proteomes" id="UP001595456"/>
    </source>
</evidence>
<evidence type="ECO:0000256" key="1">
    <source>
        <dbReference type="SAM" id="Phobius"/>
    </source>
</evidence>
<sequence>MLRDEQGATAIEYGLIAGLIVIAMVGGLRLFAGEADSMFNRIETAVENAS</sequence>
<organism evidence="2 3">
    <name type="scientific">Alteraurantiacibacter palmitatis</name>
    <dbReference type="NCBI Taxonomy" id="2054628"/>
    <lineage>
        <taxon>Bacteria</taxon>
        <taxon>Pseudomonadati</taxon>
        <taxon>Pseudomonadota</taxon>
        <taxon>Alphaproteobacteria</taxon>
        <taxon>Sphingomonadales</taxon>
        <taxon>Erythrobacteraceae</taxon>
        <taxon>Alteraurantiacibacter</taxon>
    </lineage>
</organism>
<keyword evidence="1" id="KW-1133">Transmembrane helix</keyword>
<keyword evidence="1" id="KW-0812">Transmembrane</keyword>
<keyword evidence="3" id="KW-1185">Reference proteome</keyword>
<feature type="transmembrane region" description="Helical" evidence="1">
    <location>
        <begin position="13"/>
        <end position="32"/>
    </location>
</feature>
<protein>
    <submittedName>
        <fullName evidence="2">Flp family type IVb pilin</fullName>
    </submittedName>
</protein>
<name>A0ABV7E2T4_9SPHN</name>
<evidence type="ECO:0000313" key="2">
    <source>
        <dbReference type="EMBL" id="MFC3096310.1"/>
    </source>
</evidence>
<keyword evidence="1" id="KW-0472">Membrane</keyword>
<dbReference type="RefSeq" id="WP_336917128.1">
    <property type="nucleotide sequence ID" value="NZ_JBANRO010000002.1"/>
</dbReference>
<dbReference type="Proteomes" id="UP001595456">
    <property type="component" value="Unassembled WGS sequence"/>
</dbReference>
<dbReference type="EMBL" id="JBHRST010000001">
    <property type="protein sequence ID" value="MFC3096310.1"/>
    <property type="molecule type" value="Genomic_DNA"/>
</dbReference>
<gene>
    <name evidence="2" type="ORF">ACFODU_00655</name>
</gene>
<dbReference type="InterPro" id="IPR007047">
    <property type="entry name" value="Flp_Fap"/>
</dbReference>
<reference evidence="3" key="1">
    <citation type="journal article" date="2019" name="Int. J. Syst. Evol. Microbiol.">
        <title>The Global Catalogue of Microorganisms (GCM) 10K type strain sequencing project: providing services to taxonomists for standard genome sequencing and annotation.</title>
        <authorList>
            <consortium name="The Broad Institute Genomics Platform"/>
            <consortium name="The Broad Institute Genome Sequencing Center for Infectious Disease"/>
            <person name="Wu L."/>
            <person name="Ma J."/>
        </authorList>
    </citation>
    <scope>NUCLEOTIDE SEQUENCE [LARGE SCALE GENOMIC DNA]</scope>
    <source>
        <strain evidence="3">KCTC 52607</strain>
    </source>
</reference>